<reference evidence="1 2" key="1">
    <citation type="journal article" date="2020" name="ISME J.">
        <title>Uncovering the hidden diversity of litter-decomposition mechanisms in mushroom-forming fungi.</title>
        <authorList>
            <person name="Floudas D."/>
            <person name="Bentzer J."/>
            <person name="Ahren D."/>
            <person name="Johansson T."/>
            <person name="Persson P."/>
            <person name="Tunlid A."/>
        </authorList>
    </citation>
    <scope>NUCLEOTIDE SEQUENCE [LARGE SCALE GENOMIC DNA]</scope>
    <source>
        <strain evidence="1 2">CBS 406.79</strain>
    </source>
</reference>
<dbReference type="Pfam" id="PF07942">
    <property type="entry name" value="CARME"/>
    <property type="match status" value="1"/>
</dbReference>
<protein>
    <submittedName>
        <fullName evidence="1">Uncharacterized protein</fullName>
    </submittedName>
</protein>
<proteinExistence type="predicted"/>
<evidence type="ECO:0000313" key="2">
    <source>
        <dbReference type="Proteomes" id="UP000518752"/>
    </source>
</evidence>
<dbReference type="InterPro" id="IPR012901">
    <property type="entry name" value="CARME"/>
</dbReference>
<organism evidence="1 2">
    <name type="scientific">Collybiopsis confluens</name>
    <dbReference type="NCBI Taxonomy" id="2823264"/>
    <lineage>
        <taxon>Eukaryota</taxon>
        <taxon>Fungi</taxon>
        <taxon>Dikarya</taxon>
        <taxon>Basidiomycota</taxon>
        <taxon>Agaricomycotina</taxon>
        <taxon>Agaricomycetes</taxon>
        <taxon>Agaricomycetidae</taxon>
        <taxon>Agaricales</taxon>
        <taxon>Marasmiineae</taxon>
        <taxon>Omphalotaceae</taxon>
        <taxon>Collybiopsis</taxon>
    </lineage>
</organism>
<comment type="caution">
    <text evidence="1">The sequence shown here is derived from an EMBL/GenBank/DDBJ whole genome shotgun (WGS) entry which is preliminary data.</text>
</comment>
<dbReference type="OrthoDB" id="978at2759"/>
<dbReference type="SUPFAM" id="SSF53335">
    <property type="entry name" value="S-adenosyl-L-methionine-dependent methyltransferases"/>
    <property type="match status" value="1"/>
</dbReference>
<dbReference type="EMBL" id="JAACJN010000177">
    <property type="protein sequence ID" value="KAF5365002.1"/>
    <property type="molecule type" value="Genomic_DNA"/>
</dbReference>
<dbReference type="GO" id="GO:0008757">
    <property type="term" value="F:S-adenosylmethionine-dependent methyltransferase activity"/>
    <property type="evidence" value="ECO:0007669"/>
    <property type="project" value="InterPro"/>
</dbReference>
<dbReference type="SMART" id="SM01296">
    <property type="entry name" value="N2227"/>
    <property type="match status" value="1"/>
</dbReference>
<dbReference type="Proteomes" id="UP000518752">
    <property type="component" value="Unassembled WGS sequence"/>
</dbReference>
<keyword evidence="2" id="KW-1185">Reference proteome</keyword>
<evidence type="ECO:0000313" key="1">
    <source>
        <dbReference type="EMBL" id="KAF5365002.1"/>
    </source>
</evidence>
<gene>
    <name evidence="1" type="ORF">D9757_011432</name>
</gene>
<accession>A0A8H5LPP1</accession>
<dbReference type="InterPro" id="IPR029063">
    <property type="entry name" value="SAM-dependent_MTases_sf"/>
</dbReference>
<dbReference type="PANTHER" id="PTHR12303:SF13">
    <property type="match status" value="1"/>
</dbReference>
<dbReference type="PANTHER" id="PTHR12303">
    <property type="entry name" value="CARNOSINE N-METHYLTRANSFERASE"/>
    <property type="match status" value="1"/>
</dbReference>
<name>A0A8H5LPP1_9AGAR</name>
<sequence length="319" mass="35908">MSDILIACLFPTMLLYLAFRLSLFDKDILYSIWTDFLSLFQRSGKHKINGPFSIGTSAAAYAHYRSFSLDELARMRASYSSIGRTHKRIGYDIGYPRKLDRLAETIQVNARVTDGVAAVMKRVYSKELSTTTFTTQLWPSPRSYESPAADSRSLPRIREALKHFVRDWSDAGASERSIIFEPILSALSSTNSSSSRRAKRVLVPGSGLGRLAYEISQLGFDTTACELSGYMNGAFHFLLDPEMTRSANQHEIHPYAHWWSHSRSIKDLFRTVKFPDVVPRLAEGEGAGLHLKEEDFLMLGPPEVSDSGKEREMMDTTTS</sequence>
<dbReference type="AlphaFoldDB" id="A0A8H5LPP1"/>